<keyword evidence="3" id="KW-1185">Reference proteome</keyword>
<gene>
    <name evidence="2" type="ORF">ACFSJT_00465</name>
</gene>
<organism evidence="2 3">
    <name type="scientific">Aquimarina celericrescens</name>
    <dbReference type="NCBI Taxonomy" id="1964542"/>
    <lineage>
        <taxon>Bacteria</taxon>
        <taxon>Pseudomonadati</taxon>
        <taxon>Bacteroidota</taxon>
        <taxon>Flavobacteriia</taxon>
        <taxon>Flavobacteriales</taxon>
        <taxon>Flavobacteriaceae</taxon>
        <taxon>Aquimarina</taxon>
    </lineage>
</organism>
<evidence type="ECO:0000313" key="2">
    <source>
        <dbReference type="EMBL" id="MFD2185247.1"/>
    </source>
</evidence>
<evidence type="ECO:0000313" key="3">
    <source>
        <dbReference type="Proteomes" id="UP001597344"/>
    </source>
</evidence>
<dbReference type="EMBL" id="JBHUHY010000002">
    <property type="protein sequence ID" value="MFD2185247.1"/>
    <property type="molecule type" value="Genomic_DNA"/>
</dbReference>
<name>A0ABW5AS18_9FLAO</name>
<reference evidence="3" key="1">
    <citation type="journal article" date="2019" name="Int. J. Syst. Evol. Microbiol.">
        <title>The Global Catalogue of Microorganisms (GCM) 10K type strain sequencing project: providing services to taxonomists for standard genome sequencing and annotation.</title>
        <authorList>
            <consortium name="The Broad Institute Genomics Platform"/>
            <consortium name="The Broad Institute Genome Sequencing Center for Infectious Disease"/>
            <person name="Wu L."/>
            <person name="Ma J."/>
        </authorList>
    </citation>
    <scope>NUCLEOTIDE SEQUENCE [LARGE SCALE GENOMIC DNA]</scope>
    <source>
        <strain evidence="3">DT92</strain>
    </source>
</reference>
<proteinExistence type="predicted"/>
<accession>A0ABW5AS18</accession>
<feature type="region of interest" description="Disordered" evidence="1">
    <location>
        <begin position="21"/>
        <end position="48"/>
    </location>
</feature>
<evidence type="ECO:0000256" key="1">
    <source>
        <dbReference type="SAM" id="MobiDB-lite"/>
    </source>
</evidence>
<feature type="compositionally biased region" description="Basic and acidic residues" evidence="1">
    <location>
        <begin position="26"/>
        <end position="45"/>
    </location>
</feature>
<comment type="caution">
    <text evidence="2">The sequence shown here is derived from an EMBL/GenBank/DDBJ whole genome shotgun (WGS) entry which is preliminary data.</text>
</comment>
<dbReference type="Proteomes" id="UP001597344">
    <property type="component" value="Unassembled WGS sequence"/>
</dbReference>
<sequence length="117" mass="13113">MKLLFAIVVLCISLGNATPSESRYVPAEKNEKTDHKRGEDDDVSKNKNAHSLKKWKMTIEYNNGSIVSKTIVVDKDSKRSALETAFEEAEKHLRNIKSVKNYSISPVTKSYVVLAGE</sequence>
<dbReference type="RefSeq" id="WP_378318199.1">
    <property type="nucleotide sequence ID" value="NZ_JBHUHY010000002.1"/>
</dbReference>
<protein>
    <recommendedName>
        <fullName evidence="4">TonB C-terminal domain-containing protein</fullName>
    </recommendedName>
</protein>
<evidence type="ECO:0008006" key="4">
    <source>
        <dbReference type="Google" id="ProtNLM"/>
    </source>
</evidence>